<gene>
    <name evidence="2" type="ORF">PoB_007613300</name>
</gene>
<dbReference type="Proteomes" id="UP000735302">
    <property type="component" value="Unassembled WGS sequence"/>
</dbReference>
<dbReference type="AlphaFoldDB" id="A0AAV4DZU0"/>
<sequence>MLTPGPKDDQKSLRSQITQNGCSTPSNLGDVFFYHNQQYSTKNILRKLNKCRNTDGTRDRASALRSVQDFLEQVRTKLEYETDVLA</sequence>
<evidence type="ECO:0000313" key="2">
    <source>
        <dbReference type="EMBL" id="GFO49628.1"/>
    </source>
</evidence>
<feature type="compositionally biased region" description="Basic and acidic residues" evidence="1">
    <location>
        <begin position="1"/>
        <end position="12"/>
    </location>
</feature>
<keyword evidence="3" id="KW-1185">Reference proteome</keyword>
<organism evidence="2 3">
    <name type="scientific">Plakobranchus ocellatus</name>
    <dbReference type="NCBI Taxonomy" id="259542"/>
    <lineage>
        <taxon>Eukaryota</taxon>
        <taxon>Metazoa</taxon>
        <taxon>Spiralia</taxon>
        <taxon>Lophotrochozoa</taxon>
        <taxon>Mollusca</taxon>
        <taxon>Gastropoda</taxon>
        <taxon>Heterobranchia</taxon>
        <taxon>Euthyneura</taxon>
        <taxon>Panpulmonata</taxon>
        <taxon>Sacoglossa</taxon>
        <taxon>Placobranchoidea</taxon>
        <taxon>Plakobranchidae</taxon>
        <taxon>Plakobranchus</taxon>
    </lineage>
</organism>
<comment type="caution">
    <text evidence="2">The sequence shown here is derived from an EMBL/GenBank/DDBJ whole genome shotgun (WGS) entry which is preliminary data.</text>
</comment>
<name>A0AAV4DZU0_9GAST</name>
<evidence type="ECO:0000256" key="1">
    <source>
        <dbReference type="SAM" id="MobiDB-lite"/>
    </source>
</evidence>
<protein>
    <submittedName>
        <fullName evidence="2">Uncharacterized protein</fullName>
    </submittedName>
</protein>
<proteinExistence type="predicted"/>
<accession>A0AAV4DZU0</accession>
<dbReference type="EMBL" id="BLXT01008494">
    <property type="protein sequence ID" value="GFO49628.1"/>
    <property type="molecule type" value="Genomic_DNA"/>
</dbReference>
<evidence type="ECO:0000313" key="3">
    <source>
        <dbReference type="Proteomes" id="UP000735302"/>
    </source>
</evidence>
<reference evidence="2 3" key="1">
    <citation type="journal article" date="2021" name="Elife">
        <title>Chloroplast acquisition without the gene transfer in kleptoplastic sea slugs, Plakobranchus ocellatus.</title>
        <authorList>
            <person name="Maeda T."/>
            <person name="Takahashi S."/>
            <person name="Yoshida T."/>
            <person name="Shimamura S."/>
            <person name="Takaki Y."/>
            <person name="Nagai Y."/>
            <person name="Toyoda A."/>
            <person name="Suzuki Y."/>
            <person name="Arimoto A."/>
            <person name="Ishii H."/>
            <person name="Satoh N."/>
            <person name="Nishiyama T."/>
            <person name="Hasebe M."/>
            <person name="Maruyama T."/>
            <person name="Minagawa J."/>
            <person name="Obokata J."/>
            <person name="Shigenobu S."/>
        </authorList>
    </citation>
    <scope>NUCLEOTIDE SEQUENCE [LARGE SCALE GENOMIC DNA]</scope>
</reference>
<feature type="region of interest" description="Disordered" evidence="1">
    <location>
        <begin position="1"/>
        <end position="21"/>
    </location>
</feature>